<protein>
    <submittedName>
        <fullName evidence="1">Uncharacterized protein</fullName>
    </submittedName>
</protein>
<dbReference type="Proteomes" id="UP000003853">
    <property type="component" value="Unassembled WGS sequence"/>
</dbReference>
<sequence length="115" mass="13707">MKISKIDINHLTEQDIKTLIDAEKHPTNVLRYREIINQIEQTLILSSNSYKCLVKDKVRNIIYDFHVHMTPIATIFSIGLMFRDNKYHLVRLDFGENLRHINYANTEHIWLTRTL</sequence>
<comment type="caution">
    <text evidence="1">The sequence shown here is derived from an EMBL/GenBank/DDBJ whole genome shotgun (WGS) entry which is preliminary data.</text>
</comment>
<dbReference type="eggNOG" id="ENOG5030BBE">
    <property type="taxonomic scope" value="Bacteria"/>
</dbReference>
<name>B3XN24_LIMR1</name>
<dbReference type="EMBL" id="AAPZ02000001">
    <property type="protein sequence ID" value="EDX42626.1"/>
    <property type="molecule type" value="Genomic_DNA"/>
</dbReference>
<accession>B3XN24</accession>
<dbReference type="PATRIC" id="fig|349123.13.peg.1149"/>
<dbReference type="RefSeq" id="WP_003664191.1">
    <property type="nucleotide sequence ID" value="NZ_AAPZ02000001.1"/>
</dbReference>
<proteinExistence type="predicted"/>
<reference evidence="2" key="1">
    <citation type="submission" date="2008-06" db="EMBL/GenBank/DDBJ databases">
        <title>Permanent draft sequence of Lactobacillus reuteri 100-23.</title>
        <authorList>
            <consortium name="US DOE Joint Genome Institute"/>
            <person name="Copeland A."/>
            <person name="Lucas S."/>
            <person name="Lapidus A."/>
            <person name="Barry K."/>
            <person name="Detter J.C."/>
            <person name="Glavina del Rio T."/>
            <person name="Hammon N."/>
            <person name="Israni S."/>
            <person name="Dalin E."/>
            <person name="Tice H."/>
            <person name="Pitluck S."/>
            <person name="Sun H."/>
            <person name="Schmutz J."/>
            <person name="Larimer F."/>
            <person name="Land M."/>
            <person name="Hauser L."/>
            <person name="Walter J."/>
            <person name="Heng N.C.K."/>
            <person name="Tannock G.W."/>
            <person name="Richardson P."/>
        </authorList>
    </citation>
    <scope>NUCLEOTIDE SEQUENCE [LARGE SCALE GENOMIC DNA]</scope>
    <source>
        <strain evidence="2">DSM 17509 / CIP 109821 / 100-23</strain>
    </source>
</reference>
<gene>
    <name evidence="1" type="ORF">Lreu23DRAFT_4142</name>
</gene>
<organism evidence="1 2">
    <name type="scientific">Limosilactobacillus reuteri subsp. rodentium (strain DSM 17509 / CIP 109821 / 100-23)</name>
    <name type="common">Lactobacillus reuteri</name>
    <dbReference type="NCBI Taxonomy" id="349123"/>
    <lineage>
        <taxon>Bacteria</taxon>
        <taxon>Bacillati</taxon>
        <taxon>Bacillota</taxon>
        <taxon>Bacilli</taxon>
        <taxon>Lactobacillales</taxon>
        <taxon>Lactobacillaceae</taxon>
        <taxon>Limosilactobacillus</taxon>
    </lineage>
</organism>
<dbReference type="AlphaFoldDB" id="B3XN24"/>
<evidence type="ECO:0000313" key="2">
    <source>
        <dbReference type="Proteomes" id="UP000003853"/>
    </source>
</evidence>
<evidence type="ECO:0000313" key="1">
    <source>
        <dbReference type="EMBL" id="EDX42626.1"/>
    </source>
</evidence>